<dbReference type="OrthoDB" id="9887352at2"/>
<dbReference type="Proteomes" id="UP000184245">
    <property type="component" value="Unassembled WGS sequence"/>
</dbReference>
<evidence type="ECO:0000313" key="2">
    <source>
        <dbReference type="Proteomes" id="UP000184245"/>
    </source>
</evidence>
<name>A0A1M5DBM2_9CLOT</name>
<reference evidence="1 2" key="1">
    <citation type="submission" date="2016-11" db="EMBL/GenBank/DDBJ databases">
        <authorList>
            <person name="Jaros S."/>
            <person name="Januszkiewicz K."/>
            <person name="Wedrychowicz H."/>
        </authorList>
    </citation>
    <scope>NUCLEOTIDE SEQUENCE [LARGE SCALE GENOMIC DNA]</scope>
    <source>
        <strain evidence="1 2">DSM 17459</strain>
    </source>
</reference>
<proteinExistence type="predicted"/>
<evidence type="ECO:0000313" key="1">
    <source>
        <dbReference type="EMBL" id="SHF64399.1"/>
    </source>
</evidence>
<organism evidence="1 2">
    <name type="scientific">Lactonifactor longoviformis DSM 17459</name>
    <dbReference type="NCBI Taxonomy" id="1122155"/>
    <lineage>
        <taxon>Bacteria</taxon>
        <taxon>Bacillati</taxon>
        <taxon>Bacillota</taxon>
        <taxon>Clostridia</taxon>
        <taxon>Eubacteriales</taxon>
        <taxon>Clostridiaceae</taxon>
        <taxon>Lactonifactor</taxon>
    </lineage>
</organism>
<dbReference type="STRING" id="1122155.SAMN02745158_04491"/>
<dbReference type="EMBL" id="FQVI01000065">
    <property type="protein sequence ID" value="SHF64399.1"/>
    <property type="molecule type" value="Genomic_DNA"/>
</dbReference>
<sequence>MKQGEVISSIKVIREELLTHKDLYAGFLASIESALHEARPYTSEHEDTESCLQGTSAHGLAMSILDRIIGEE</sequence>
<protein>
    <submittedName>
        <fullName evidence="1">Uncharacterized protein</fullName>
    </submittedName>
</protein>
<gene>
    <name evidence="1" type="ORF">SAMN02745158_04491</name>
</gene>
<dbReference type="RefSeq" id="WP_072854964.1">
    <property type="nucleotide sequence ID" value="NZ_FQVI01000065.1"/>
</dbReference>
<accession>A0A1M5DBM2</accession>
<dbReference type="AlphaFoldDB" id="A0A1M5DBM2"/>
<keyword evidence="2" id="KW-1185">Reference proteome</keyword>